<evidence type="ECO:0008006" key="3">
    <source>
        <dbReference type="Google" id="ProtNLM"/>
    </source>
</evidence>
<evidence type="ECO:0000313" key="1">
    <source>
        <dbReference type="EMBL" id="RDU23413.1"/>
    </source>
</evidence>
<gene>
    <name evidence="1" type="ORF">DWV06_09715</name>
</gene>
<name>A0A371AV07_9FIRM</name>
<keyword evidence="2" id="KW-1185">Reference proteome</keyword>
<comment type="caution">
    <text evidence="1">The sequence shown here is derived from an EMBL/GenBank/DDBJ whole genome shotgun (WGS) entry which is preliminary data.</text>
</comment>
<evidence type="ECO:0000313" key="2">
    <source>
        <dbReference type="Proteomes" id="UP000255036"/>
    </source>
</evidence>
<sequence>MTRDLQGYEHNVSKWEPVVDAYGDLKEFICSCGRGSKEASNYCPNCGTKMDNSNIEKEIKEAIINALN</sequence>
<accession>A0A371AV07</accession>
<dbReference type="EMBL" id="QRCT01000027">
    <property type="protein sequence ID" value="RDU23413.1"/>
    <property type="molecule type" value="Genomic_DNA"/>
</dbReference>
<protein>
    <recommendedName>
        <fullName evidence="3">Zinc-ribbon domain-containing protein</fullName>
    </recommendedName>
</protein>
<dbReference type="Proteomes" id="UP000255036">
    <property type="component" value="Unassembled WGS sequence"/>
</dbReference>
<dbReference type="OrthoDB" id="1807261at2"/>
<reference evidence="1 2" key="1">
    <citation type="submission" date="2018-07" db="EMBL/GenBank/DDBJ databases">
        <title>Anaerosacharophilus polymeroproducens gen. nov. sp. nov., an anaerobic bacterium isolated from salt field.</title>
        <authorList>
            <person name="Kim W."/>
            <person name="Yang S.-H."/>
            <person name="Oh J."/>
            <person name="Lee J.-H."/>
            <person name="Kwon K.K."/>
        </authorList>
    </citation>
    <scope>NUCLEOTIDE SEQUENCE [LARGE SCALE GENOMIC DNA]</scope>
    <source>
        <strain evidence="1 2">MCWD5</strain>
    </source>
</reference>
<dbReference type="AlphaFoldDB" id="A0A371AV07"/>
<proteinExistence type="predicted"/>
<dbReference type="RefSeq" id="WP_115481992.1">
    <property type="nucleotide sequence ID" value="NZ_QRCT01000027.1"/>
</dbReference>
<organism evidence="1 2">
    <name type="scientific">Anaerosacchariphilus polymeriproducens</name>
    <dbReference type="NCBI Taxonomy" id="1812858"/>
    <lineage>
        <taxon>Bacteria</taxon>
        <taxon>Bacillati</taxon>
        <taxon>Bacillota</taxon>
        <taxon>Clostridia</taxon>
        <taxon>Lachnospirales</taxon>
        <taxon>Lachnospiraceae</taxon>
        <taxon>Anaerosacchariphilus</taxon>
    </lineage>
</organism>